<dbReference type="GO" id="GO:0009366">
    <property type="term" value="C:enterobactin synthetase complex"/>
    <property type="evidence" value="ECO:0007669"/>
    <property type="project" value="InterPro"/>
</dbReference>
<dbReference type="RefSeq" id="WP_189168982.1">
    <property type="nucleotide sequence ID" value="NZ_BMQB01000002.1"/>
</dbReference>
<gene>
    <name evidence="6" type="ORF">GCM10010123_11400</name>
</gene>
<feature type="binding site" evidence="2">
    <location>
        <position position="147"/>
    </location>
    <ligand>
        <name>CoA</name>
        <dbReference type="ChEBI" id="CHEBI:57287"/>
    </ligand>
</feature>
<feature type="binding site" evidence="2">
    <location>
        <position position="151"/>
    </location>
    <ligand>
        <name>CoA</name>
        <dbReference type="ChEBI" id="CHEBI:57287"/>
    </ligand>
</feature>
<feature type="domain" description="4'-phosphopantetheinyl transferase N-terminal" evidence="5">
    <location>
        <begin position="31"/>
        <end position="97"/>
    </location>
</feature>
<evidence type="ECO:0000259" key="5">
    <source>
        <dbReference type="Pfam" id="PF17837"/>
    </source>
</evidence>
<dbReference type="GO" id="GO:0008897">
    <property type="term" value="F:holo-[acyl-carrier-protein] synthase activity"/>
    <property type="evidence" value="ECO:0007669"/>
    <property type="project" value="InterPro"/>
</dbReference>
<organism evidence="6 7">
    <name type="scientific">Pilimelia anulata</name>
    <dbReference type="NCBI Taxonomy" id="53371"/>
    <lineage>
        <taxon>Bacteria</taxon>
        <taxon>Bacillati</taxon>
        <taxon>Actinomycetota</taxon>
        <taxon>Actinomycetes</taxon>
        <taxon>Micromonosporales</taxon>
        <taxon>Micromonosporaceae</taxon>
        <taxon>Pilimelia</taxon>
    </lineage>
</organism>
<evidence type="ECO:0000256" key="1">
    <source>
        <dbReference type="ARBA" id="ARBA00022679"/>
    </source>
</evidence>
<dbReference type="Pfam" id="PF01648">
    <property type="entry name" value="ACPS"/>
    <property type="match status" value="1"/>
</dbReference>
<evidence type="ECO:0000256" key="3">
    <source>
        <dbReference type="PIRSR" id="PIRSR603542-2"/>
    </source>
</evidence>
<dbReference type="InterPro" id="IPR041354">
    <property type="entry name" value="4PPT_N"/>
</dbReference>
<dbReference type="InterPro" id="IPR008278">
    <property type="entry name" value="4-PPantetheinyl_Trfase_dom"/>
</dbReference>
<feature type="domain" description="4'-phosphopantetheinyl transferase" evidence="4">
    <location>
        <begin position="104"/>
        <end position="183"/>
    </location>
</feature>
<feature type="binding site" evidence="3">
    <location>
        <position position="109"/>
    </location>
    <ligand>
        <name>Mg(2+)</name>
        <dbReference type="ChEBI" id="CHEBI:18420"/>
    </ligand>
</feature>
<reference evidence="6" key="2">
    <citation type="submission" date="2020-09" db="EMBL/GenBank/DDBJ databases">
        <authorList>
            <person name="Sun Q."/>
            <person name="Ohkuma M."/>
        </authorList>
    </citation>
    <scope>NUCLEOTIDE SEQUENCE</scope>
    <source>
        <strain evidence="6">JCM 3090</strain>
    </source>
</reference>
<comment type="caution">
    <text evidence="6">The sequence shown here is derived from an EMBL/GenBank/DDBJ whole genome shotgun (WGS) entry which is preliminary data.</text>
</comment>
<feature type="binding site" evidence="2">
    <location>
        <position position="108"/>
    </location>
    <ligand>
        <name>CoA</name>
        <dbReference type="ChEBI" id="CHEBI:57287"/>
    </ligand>
</feature>
<feature type="binding site" evidence="2">
    <location>
        <position position="161"/>
    </location>
    <ligand>
        <name>CoA</name>
        <dbReference type="ChEBI" id="CHEBI:57287"/>
    </ligand>
</feature>
<dbReference type="PANTHER" id="PTHR38096">
    <property type="entry name" value="ENTEROBACTIN SYNTHASE COMPONENT D"/>
    <property type="match status" value="1"/>
</dbReference>
<dbReference type="InterPro" id="IPR037143">
    <property type="entry name" value="4-PPantetheinyl_Trfase_dom_sf"/>
</dbReference>
<name>A0A8J3B356_9ACTN</name>
<protein>
    <submittedName>
        <fullName evidence="6">4'-phosphopantetheinyl transferase</fullName>
    </submittedName>
</protein>
<dbReference type="InterPro" id="IPR003542">
    <property type="entry name" value="Enbac_synth_compD-like"/>
</dbReference>
<dbReference type="PRINTS" id="PR01399">
    <property type="entry name" value="ENTSNTHTASED"/>
</dbReference>
<feature type="binding site" evidence="2">
    <location>
        <position position="42"/>
    </location>
    <ligand>
        <name>CoA</name>
        <dbReference type="ChEBI" id="CHEBI:57287"/>
    </ligand>
</feature>
<sequence length="214" mass="22131">MTGLLAAVLPPDVRHAETRADLTEPTAWPAEEAQLARAVAGRQREYRTVRACARRALADLGEPPVPLPRGEGGAPAWPAGVVGSMTHCAGFRGAAVARAAAYAAVGLDAEPAAPLPDGVADVIALPGELAGAPVTAHADRLLFCAKEAVYKAWYPLARRWLGFEEARVALAADGTFTAALLVEGPAYRGEPLRGFTGRWAAADGLLVAAIALPA</sequence>
<accession>A0A8J3B356</accession>
<reference evidence="6" key="1">
    <citation type="journal article" date="2014" name="Int. J. Syst. Evol. Microbiol.">
        <title>Complete genome sequence of Corynebacterium casei LMG S-19264T (=DSM 44701T), isolated from a smear-ripened cheese.</title>
        <authorList>
            <consortium name="US DOE Joint Genome Institute (JGI-PGF)"/>
            <person name="Walter F."/>
            <person name="Albersmeier A."/>
            <person name="Kalinowski J."/>
            <person name="Ruckert C."/>
        </authorList>
    </citation>
    <scope>NUCLEOTIDE SEQUENCE</scope>
    <source>
        <strain evidence="6">JCM 3090</strain>
    </source>
</reference>
<dbReference type="Proteomes" id="UP000649739">
    <property type="component" value="Unassembled WGS sequence"/>
</dbReference>
<feature type="binding site" evidence="3">
    <location>
        <position position="110"/>
    </location>
    <ligand>
        <name>Mg(2+)</name>
        <dbReference type="ChEBI" id="CHEBI:18420"/>
    </ligand>
</feature>
<keyword evidence="7" id="KW-1185">Reference proteome</keyword>
<keyword evidence="3" id="KW-0460">Magnesium</keyword>
<keyword evidence="3" id="KW-0479">Metal-binding</keyword>
<evidence type="ECO:0000313" key="6">
    <source>
        <dbReference type="EMBL" id="GGJ83477.1"/>
    </source>
</evidence>
<feature type="binding site" evidence="3">
    <location>
        <position position="108"/>
    </location>
    <ligand>
        <name>Mg(2+)</name>
        <dbReference type="ChEBI" id="CHEBI:18420"/>
    </ligand>
</feature>
<dbReference type="Pfam" id="PF17837">
    <property type="entry name" value="4PPT_N"/>
    <property type="match status" value="1"/>
</dbReference>
<comment type="cofactor">
    <cofactor evidence="3">
        <name>Mg(2+)</name>
        <dbReference type="ChEBI" id="CHEBI:18420"/>
    </cofactor>
</comment>
<dbReference type="PANTHER" id="PTHR38096:SF1">
    <property type="entry name" value="ENTEROBACTIN SYNTHASE COMPONENT D"/>
    <property type="match status" value="1"/>
</dbReference>
<keyword evidence="1 6" id="KW-0808">Transferase</keyword>
<dbReference type="AlphaFoldDB" id="A0A8J3B356"/>
<dbReference type="SUPFAM" id="SSF56214">
    <property type="entry name" value="4'-phosphopantetheinyl transferase"/>
    <property type="match status" value="1"/>
</dbReference>
<evidence type="ECO:0000313" key="7">
    <source>
        <dbReference type="Proteomes" id="UP000649739"/>
    </source>
</evidence>
<evidence type="ECO:0000259" key="4">
    <source>
        <dbReference type="Pfam" id="PF01648"/>
    </source>
</evidence>
<dbReference type="GO" id="GO:0009239">
    <property type="term" value="P:enterobactin biosynthetic process"/>
    <property type="evidence" value="ECO:0007669"/>
    <property type="project" value="InterPro"/>
</dbReference>
<feature type="binding site" evidence="2">
    <location>
        <begin position="86"/>
        <end position="87"/>
    </location>
    <ligand>
        <name>CoA</name>
        <dbReference type="ChEBI" id="CHEBI:57287"/>
    </ligand>
</feature>
<dbReference type="EMBL" id="BMQB01000002">
    <property type="protein sequence ID" value="GGJ83477.1"/>
    <property type="molecule type" value="Genomic_DNA"/>
</dbReference>
<evidence type="ECO:0000256" key="2">
    <source>
        <dbReference type="PIRSR" id="PIRSR603542-1"/>
    </source>
</evidence>
<proteinExistence type="predicted"/>
<dbReference type="GO" id="GO:0000287">
    <property type="term" value="F:magnesium ion binding"/>
    <property type="evidence" value="ECO:0007669"/>
    <property type="project" value="InterPro"/>
</dbReference>
<feature type="binding site" evidence="2">
    <location>
        <position position="50"/>
    </location>
    <ligand>
        <name>CoA</name>
        <dbReference type="ChEBI" id="CHEBI:57287"/>
    </ligand>
</feature>
<dbReference type="GO" id="GO:0005886">
    <property type="term" value="C:plasma membrane"/>
    <property type="evidence" value="ECO:0007669"/>
    <property type="project" value="TreeGrafter"/>
</dbReference>